<dbReference type="Proteomes" id="UP001162483">
    <property type="component" value="Unassembled WGS sequence"/>
</dbReference>
<comment type="caution">
    <text evidence="1">The sequence shown here is derived from an EMBL/GenBank/DDBJ whole genome shotgun (WGS) entry which is preliminary data.</text>
</comment>
<proteinExistence type="predicted"/>
<reference evidence="1" key="1">
    <citation type="submission" date="2023-05" db="EMBL/GenBank/DDBJ databases">
        <authorList>
            <person name="Stuckert A."/>
        </authorList>
    </citation>
    <scope>NUCLEOTIDE SEQUENCE</scope>
</reference>
<sequence>MYINGWTGAVQEWVAVYKCPPASLPVCAPWEHAAPQSGAHCVLRTEQNTDRCTGPLCEVPMM</sequence>
<keyword evidence="2" id="KW-1185">Reference proteome</keyword>
<gene>
    <name evidence="1" type="ORF">SPARVUS_LOCUS10281574</name>
</gene>
<evidence type="ECO:0000313" key="1">
    <source>
        <dbReference type="EMBL" id="CAI9585863.1"/>
    </source>
</evidence>
<name>A0ABN9EML3_9NEOB</name>
<accession>A0ABN9EML3</accession>
<organism evidence="1 2">
    <name type="scientific">Staurois parvus</name>
    <dbReference type="NCBI Taxonomy" id="386267"/>
    <lineage>
        <taxon>Eukaryota</taxon>
        <taxon>Metazoa</taxon>
        <taxon>Chordata</taxon>
        <taxon>Craniata</taxon>
        <taxon>Vertebrata</taxon>
        <taxon>Euteleostomi</taxon>
        <taxon>Amphibia</taxon>
        <taxon>Batrachia</taxon>
        <taxon>Anura</taxon>
        <taxon>Neobatrachia</taxon>
        <taxon>Ranoidea</taxon>
        <taxon>Ranidae</taxon>
        <taxon>Staurois</taxon>
    </lineage>
</organism>
<dbReference type="EMBL" id="CATNWA010015695">
    <property type="protein sequence ID" value="CAI9585863.1"/>
    <property type="molecule type" value="Genomic_DNA"/>
</dbReference>
<protein>
    <submittedName>
        <fullName evidence="1">Uncharacterized protein</fullName>
    </submittedName>
</protein>
<evidence type="ECO:0000313" key="2">
    <source>
        <dbReference type="Proteomes" id="UP001162483"/>
    </source>
</evidence>